<gene>
    <name evidence="2" type="ORF">AWJ20_3566</name>
</gene>
<sequence>MVEAVANTQKKRKLGSLDSFVTKHPLGVLPKGNALMLMGGNDTALRLQTLGPYFGSLPEEILMAILQEIESPLDLLHTGYACKALYAYSSFDELWKLMMYNQKHVPEAWYGSWRRSFWGLGAVSDGQKDVDSSRIVDCSGVVYSDFLFRPFQCSQIDYTKLIGSEEHISKRQNIHCFESESEISCEQFDSEWHNKPFMVQLKERIADWTMDQLLEVFGDTIFYQEYMSWKLKVYAQYMESNQDESPLYLFDCKSSALKSLKYQVPLADIFDNERDWFNLFGNQRPDYRWLIIGCGRSGSGFHKDPNGTSAWNSIVSGGSKYWIMFPPDSPPPGVTVDGELESEVTAPVSVAEWFLGGFYEQARRQPGFHEGICHVGQAMYVPAGWWHLVVNLDTSIAMTGNFVPNPKLPFVLDFLKNKSDQISGFKNELDCKDVFDRLKTLIASKSPETLATALEGVQKIENARNSKGKWHTLIDSEESSSFSFNFDE</sequence>
<dbReference type="InterPro" id="IPR050910">
    <property type="entry name" value="JMJD6_ArgDemeth/LysHydrox"/>
</dbReference>
<protein>
    <recommendedName>
        <fullName evidence="1">JmjC domain-containing protein</fullName>
    </recommendedName>
</protein>
<dbReference type="PANTHER" id="PTHR12480:SF21">
    <property type="entry name" value="JMJC DOMAIN-CONTAINING PROTEIN 8"/>
    <property type="match status" value="1"/>
</dbReference>
<dbReference type="KEGG" id="slb:AWJ20_3566"/>
<accession>A0A167FZZ0</accession>
<evidence type="ECO:0000313" key="2">
    <source>
        <dbReference type="EMBL" id="ANB15922.1"/>
    </source>
</evidence>
<dbReference type="Proteomes" id="UP000189580">
    <property type="component" value="Chromosome b"/>
</dbReference>
<dbReference type="GeneID" id="30035602"/>
<dbReference type="GO" id="GO:0005634">
    <property type="term" value="C:nucleus"/>
    <property type="evidence" value="ECO:0007669"/>
    <property type="project" value="TreeGrafter"/>
</dbReference>
<dbReference type="PROSITE" id="PS51184">
    <property type="entry name" value="JMJC"/>
    <property type="match status" value="1"/>
</dbReference>
<reference evidence="2 3" key="1">
    <citation type="submission" date="2016-02" db="EMBL/GenBank/DDBJ databases">
        <title>Complete genome sequence and transcriptome regulation of the pentose utilising yeast Sugiyamaella lignohabitans.</title>
        <authorList>
            <person name="Bellasio M."/>
            <person name="Peymann A."/>
            <person name="Valli M."/>
            <person name="Sipitzky M."/>
            <person name="Graf A."/>
            <person name="Sauer M."/>
            <person name="Marx H."/>
            <person name="Mattanovich D."/>
        </authorList>
    </citation>
    <scope>NUCLEOTIDE SEQUENCE [LARGE SCALE GENOMIC DNA]</scope>
    <source>
        <strain evidence="2 3">CBS 10342</strain>
    </source>
</reference>
<dbReference type="Pfam" id="PF13621">
    <property type="entry name" value="Cupin_8"/>
    <property type="match status" value="1"/>
</dbReference>
<evidence type="ECO:0000259" key="1">
    <source>
        <dbReference type="PROSITE" id="PS51184"/>
    </source>
</evidence>
<organism evidence="2 3">
    <name type="scientific">Sugiyamaella lignohabitans</name>
    <dbReference type="NCBI Taxonomy" id="796027"/>
    <lineage>
        <taxon>Eukaryota</taxon>
        <taxon>Fungi</taxon>
        <taxon>Dikarya</taxon>
        <taxon>Ascomycota</taxon>
        <taxon>Saccharomycotina</taxon>
        <taxon>Dipodascomycetes</taxon>
        <taxon>Dipodascales</taxon>
        <taxon>Trichomonascaceae</taxon>
        <taxon>Sugiyamaella</taxon>
    </lineage>
</organism>
<dbReference type="EMBL" id="CP014503">
    <property type="protein sequence ID" value="ANB15922.1"/>
    <property type="molecule type" value="Genomic_DNA"/>
</dbReference>
<proteinExistence type="predicted"/>
<evidence type="ECO:0000313" key="3">
    <source>
        <dbReference type="Proteomes" id="UP000189580"/>
    </source>
</evidence>
<dbReference type="PANTHER" id="PTHR12480">
    <property type="entry name" value="ARGININE DEMETHYLASE AND LYSYL-HYDROXYLASE JMJD"/>
    <property type="match status" value="1"/>
</dbReference>
<dbReference type="AlphaFoldDB" id="A0A167FZZ0"/>
<dbReference type="GO" id="GO:0000987">
    <property type="term" value="F:cis-regulatory region sequence-specific DNA binding"/>
    <property type="evidence" value="ECO:0007669"/>
    <property type="project" value="TreeGrafter"/>
</dbReference>
<dbReference type="SUPFAM" id="SSF81383">
    <property type="entry name" value="F-box domain"/>
    <property type="match status" value="1"/>
</dbReference>
<dbReference type="SUPFAM" id="SSF51197">
    <property type="entry name" value="Clavaminate synthase-like"/>
    <property type="match status" value="1"/>
</dbReference>
<dbReference type="InterPro" id="IPR036047">
    <property type="entry name" value="F-box-like_dom_sf"/>
</dbReference>
<dbReference type="RefSeq" id="XP_018738399.1">
    <property type="nucleotide sequence ID" value="XM_018880594.1"/>
</dbReference>
<dbReference type="InterPro" id="IPR041667">
    <property type="entry name" value="Cupin_8"/>
</dbReference>
<dbReference type="Gene3D" id="2.60.120.650">
    <property type="entry name" value="Cupin"/>
    <property type="match status" value="1"/>
</dbReference>
<feature type="domain" description="JmjC" evidence="1">
    <location>
        <begin position="253"/>
        <end position="419"/>
    </location>
</feature>
<dbReference type="InterPro" id="IPR003347">
    <property type="entry name" value="JmjC_dom"/>
</dbReference>
<keyword evidence="3" id="KW-1185">Reference proteome</keyword>
<dbReference type="SMART" id="SM00558">
    <property type="entry name" value="JmjC"/>
    <property type="match status" value="1"/>
</dbReference>
<dbReference type="OrthoDB" id="424465at2759"/>
<name>A0A167FZZ0_9ASCO</name>